<dbReference type="AlphaFoldDB" id="A0A5B0EEP6"/>
<dbReference type="OrthoDB" id="1098954at2"/>
<evidence type="ECO:0000313" key="3">
    <source>
        <dbReference type="Proteomes" id="UP000323856"/>
    </source>
</evidence>
<feature type="transmembrane region" description="Helical" evidence="1">
    <location>
        <begin position="54"/>
        <end position="80"/>
    </location>
</feature>
<keyword evidence="1" id="KW-0812">Transmembrane</keyword>
<dbReference type="Proteomes" id="UP000323856">
    <property type="component" value="Unassembled WGS sequence"/>
</dbReference>
<protein>
    <submittedName>
        <fullName evidence="2">Uncharacterized protein</fullName>
    </submittedName>
</protein>
<dbReference type="EMBL" id="VOBL01000011">
    <property type="protein sequence ID" value="KAA0976260.1"/>
    <property type="molecule type" value="Genomic_DNA"/>
</dbReference>
<keyword evidence="1" id="KW-0472">Membrane</keyword>
<keyword evidence="1" id="KW-1133">Transmembrane helix</keyword>
<accession>A0A5B0EEP6</accession>
<feature type="transmembrane region" description="Helical" evidence="1">
    <location>
        <begin position="18"/>
        <end position="42"/>
    </location>
</feature>
<sequence>MDSDTSPRFFTPAISRPALLAAGGRILVPGLWMGLIIGISFIETPLKFLGPGMTLALGLGIGQLVFAAMNIVEVIFFIVLAASCVKRGLDRAYLWVVASLGLVLLAKVALIRPFLSKRTESVLAGVESGGSSWHYFYIAADGLLTLLLITLMVMGVRRWVLPGR</sequence>
<evidence type="ECO:0000256" key="1">
    <source>
        <dbReference type="SAM" id="Phobius"/>
    </source>
</evidence>
<gene>
    <name evidence="2" type="ORF">FQ154_11740</name>
</gene>
<dbReference type="RefSeq" id="WP_149619840.1">
    <property type="nucleotide sequence ID" value="NZ_VOBL01000011.1"/>
</dbReference>
<organism evidence="2 3">
    <name type="scientific">Paeniglutamicibacter gangotriensis</name>
    <dbReference type="NCBI Taxonomy" id="254787"/>
    <lineage>
        <taxon>Bacteria</taxon>
        <taxon>Bacillati</taxon>
        <taxon>Actinomycetota</taxon>
        <taxon>Actinomycetes</taxon>
        <taxon>Micrococcales</taxon>
        <taxon>Micrococcaceae</taxon>
        <taxon>Paeniglutamicibacter</taxon>
    </lineage>
</organism>
<evidence type="ECO:0000313" key="2">
    <source>
        <dbReference type="EMBL" id="KAA0976260.1"/>
    </source>
</evidence>
<reference evidence="2 3" key="1">
    <citation type="submission" date="2019-07" db="EMBL/GenBank/DDBJ databases">
        <title>Analysis of the biochemical properties, biological activity and biotechnological potential of siderophores and biosurfactants produced by Antarctic psychrotolerant bacteria.</title>
        <authorList>
            <person name="Styczynski M."/>
            <person name="Krucon T."/>
            <person name="Decewicz P."/>
            <person name="Dziewit L."/>
        </authorList>
    </citation>
    <scope>NUCLEOTIDE SEQUENCE [LARGE SCALE GENOMIC DNA]</scope>
    <source>
        <strain evidence="2 3">ANT_H27</strain>
    </source>
</reference>
<feature type="transmembrane region" description="Helical" evidence="1">
    <location>
        <begin position="92"/>
        <end position="115"/>
    </location>
</feature>
<feature type="transmembrane region" description="Helical" evidence="1">
    <location>
        <begin position="135"/>
        <end position="156"/>
    </location>
</feature>
<name>A0A5B0EEP6_9MICC</name>
<comment type="caution">
    <text evidence="2">The sequence shown here is derived from an EMBL/GenBank/DDBJ whole genome shotgun (WGS) entry which is preliminary data.</text>
</comment>
<proteinExistence type="predicted"/>